<dbReference type="GO" id="GO:0046872">
    <property type="term" value="F:metal ion binding"/>
    <property type="evidence" value="ECO:0007669"/>
    <property type="project" value="UniProtKB-KW"/>
</dbReference>
<evidence type="ECO:0000313" key="5">
    <source>
        <dbReference type="Proteomes" id="UP001652660"/>
    </source>
</evidence>
<accession>A0A6P6WCF3</accession>
<dbReference type="RefSeq" id="XP_027112939.2">
    <property type="nucleotide sequence ID" value="XM_027257138.2"/>
</dbReference>
<dbReference type="GO" id="GO:0016706">
    <property type="term" value="F:2-oxoglutarate-dependent dioxygenase activity"/>
    <property type="evidence" value="ECO:0007669"/>
    <property type="project" value="UniProtKB-ARBA"/>
</dbReference>
<dbReference type="GeneID" id="113731735"/>
<gene>
    <name evidence="6" type="primary">LOC113731735</name>
    <name evidence="7" type="synonym">LOC140036900</name>
</gene>
<dbReference type="GO" id="GO:0009805">
    <property type="term" value="P:coumarin biosynthetic process"/>
    <property type="evidence" value="ECO:0007669"/>
    <property type="project" value="UniProtKB-ARBA"/>
</dbReference>
<dbReference type="SUPFAM" id="SSF51197">
    <property type="entry name" value="Clavaminate synthase-like"/>
    <property type="match status" value="1"/>
</dbReference>
<evidence type="ECO:0000313" key="7">
    <source>
        <dbReference type="RefSeq" id="XP_071936103.1"/>
    </source>
</evidence>
<evidence type="ECO:0000256" key="3">
    <source>
        <dbReference type="RuleBase" id="RU003682"/>
    </source>
</evidence>
<dbReference type="PROSITE" id="PS51471">
    <property type="entry name" value="FE2OG_OXY"/>
    <property type="match status" value="1"/>
</dbReference>
<dbReference type="InterPro" id="IPR044861">
    <property type="entry name" value="IPNS-like_FE2OG_OXY"/>
</dbReference>
<evidence type="ECO:0000256" key="2">
    <source>
        <dbReference type="ARBA" id="ARBA00023004"/>
    </source>
</evidence>
<dbReference type="RefSeq" id="XP_071936103.1">
    <property type="nucleotide sequence ID" value="XM_072080002.1"/>
</dbReference>
<evidence type="ECO:0000256" key="1">
    <source>
        <dbReference type="ARBA" id="ARBA00022723"/>
    </source>
</evidence>
<dbReference type="InterPro" id="IPR027443">
    <property type="entry name" value="IPNS-like_sf"/>
</dbReference>
<proteinExistence type="inferred from homology"/>
<reference evidence="5" key="1">
    <citation type="journal article" date="2025" name="Foods">
        <title>Unveiling the Microbial Signatures of Arabica Coffee Cherries: Insights into Ripeness Specific Diversity, Functional Traits, and Implications for Quality and Safety.</title>
        <authorList>
            <consortium name="RefSeq"/>
            <person name="Tenea G.N."/>
            <person name="Cifuentes V."/>
            <person name="Reyes P."/>
            <person name="Cevallos-Vallejos M."/>
        </authorList>
    </citation>
    <scope>NUCLEOTIDE SEQUENCE [LARGE SCALE GENOMIC DNA]</scope>
</reference>
<dbReference type="InterPro" id="IPR005123">
    <property type="entry name" value="Oxoglu/Fe-dep_dioxygenase_dom"/>
</dbReference>
<protein>
    <submittedName>
        <fullName evidence="6 7">Probable 2-oxoglutarate-dependent dioxygenase AOP1</fullName>
    </submittedName>
</protein>
<keyword evidence="6 7" id="KW-0223">Dioxygenase</keyword>
<dbReference type="PANTHER" id="PTHR47990">
    <property type="entry name" value="2-OXOGLUTARATE (2OG) AND FE(II)-DEPENDENT OXYGENASE SUPERFAMILY PROTEIN-RELATED"/>
    <property type="match status" value="1"/>
</dbReference>
<keyword evidence="1 3" id="KW-0479">Metal-binding</keyword>
<evidence type="ECO:0000259" key="4">
    <source>
        <dbReference type="PROSITE" id="PS51471"/>
    </source>
</evidence>
<reference evidence="6 7" key="2">
    <citation type="submission" date="2025-05" db="UniProtKB">
        <authorList>
            <consortium name="RefSeq"/>
        </authorList>
    </citation>
    <scope>IDENTIFICATION</scope>
    <source>
        <tissue evidence="6 7">Leaves</tissue>
    </source>
</reference>
<dbReference type="InterPro" id="IPR026992">
    <property type="entry name" value="DIOX_N"/>
</dbReference>
<comment type="similarity">
    <text evidence="3">Belongs to the iron/ascorbate-dependent oxidoreductase family.</text>
</comment>
<name>A0A6P6WCF3_COFAR</name>
<feature type="domain" description="Fe2OG dioxygenase" evidence="4">
    <location>
        <begin position="162"/>
        <end position="265"/>
    </location>
</feature>
<keyword evidence="3" id="KW-0560">Oxidoreductase</keyword>
<keyword evidence="5" id="KW-1185">Reference proteome</keyword>
<dbReference type="InterPro" id="IPR050231">
    <property type="entry name" value="Iron_ascorbate_oxido_reductase"/>
</dbReference>
<dbReference type="AlphaFoldDB" id="A0A6P6WCF3"/>
<sequence>MGSASNIRLPVINLTEEILRSGKDSWTEARNTVTRAFEEYGCFIAVHDKYPSEVSDSIFSELQDLFNLPLEIKVQNTSQTPLFGYYGPNPYLPLYESTSIEDAINLEAVQKFTNQMWPSKNNHFCELLHCYANQVAELDKMVSKLVFESYDVEKYHESHVGSVTYFLRFTKYRVPEQNETKLGATPHTDKNFITILQQNEVDGLEVQLKNGSWIPVDFPPSSVVIMAGDAFSAWSNGRVHPPFHRVTMKGKGRGRYSIAQFSYCKKLVEAPTELVDDEHPLLYKPFDSLGFLRFTSTDEGRKTQNPLKAYCGI</sequence>
<dbReference type="GO" id="GO:0002238">
    <property type="term" value="P:response to molecule of fungal origin"/>
    <property type="evidence" value="ECO:0007669"/>
    <property type="project" value="UniProtKB-ARBA"/>
</dbReference>
<dbReference type="Pfam" id="PF03171">
    <property type="entry name" value="2OG-FeII_Oxy"/>
    <property type="match status" value="1"/>
</dbReference>
<organism evidence="5 6">
    <name type="scientific">Coffea arabica</name>
    <name type="common">Arabian coffee</name>
    <dbReference type="NCBI Taxonomy" id="13443"/>
    <lineage>
        <taxon>Eukaryota</taxon>
        <taxon>Viridiplantae</taxon>
        <taxon>Streptophyta</taxon>
        <taxon>Embryophyta</taxon>
        <taxon>Tracheophyta</taxon>
        <taxon>Spermatophyta</taxon>
        <taxon>Magnoliopsida</taxon>
        <taxon>eudicotyledons</taxon>
        <taxon>Gunneridae</taxon>
        <taxon>Pentapetalae</taxon>
        <taxon>asterids</taxon>
        <taxon>lamiids</taxon>
        <taxon>Gentianales</taxon>
        <taxon>Rubiaceae</taxon>
        <taxon>Ixoroideae</taxon>
        <taxon>Gardenieae complex</taxon>
        <taxon>Bertiereae - Coffeeae clade</taxon>
        <taxon>Coffeeae</taxon>
        <taxon>Coffea</taxon>
    </lineage>
</organism>
<dbReference type="Gene3D" id="2.60.120.330">
    <property type="entry name" value="B-lactam Antibiotic, Isopenicillin N Synthase, Chain"/>
    <property type="match status" value="1"/>
</dbReference>
<keyword evidence="2 3" id="KW-0408">Iron</keyword>
<evidence type="ECO:0000313" key="6">
    <source>
        <dbReference type="RefSeq" id="XP_027112939.2"/>
    </source>
</evidence>
<dbReference type="Pfam" id="PF14226">
    <property type="entry name" value="DIOX_N"/>
    <property type="match status" value="1"/>
</dbReference>
<dbReference type="Proteomes" id="UP001652660">
    <property type="component" value="Chromosome 2e"/>
</dbReference>